<accession>A0A2R6XK99</accession>
<dbReference type="Gene3D" id="1.20.141.10">
    <property type="entry name" value="Chitosanase, subunit A, domain 1"/>
    <property type="match status" value="1"/>
</dbReference>
<evidence type="ECO:0008006" key="4">
    <source>
        <dbReference type="Google" id="ProtNLM"/>
    </source>
</evidence>
<feature type="compositionally biased region" description="Basic and acidic residues" evidence="1">
    <location>
        <begin position="31"/>
        <end position="40"/>
    </location>
</feature>
<reference evidence="3" key="1">
    <citation type="journal article" date="2017" name="Cell">
        <title>Insights into land plant evolution garnered from the Marchantia polymorpha genome.</title>
        <authorList>
            <person name="Bowman J.L."/>
            <person name="Kohchi T."/>
            <person name="Yamato K.T."/>
            <person name="Jenkins J."/>
            <person name="Shu S."/>
            <person name="Ishizaki K."/>
            <person name="Yamaoka S."/>
            <person name="Nishihama R."/>
            <person name="Nakamura Y."/>
            <person name="Berger F."/>
            <person name="Adam C."/>
            <person name="Aki S.S."/>
            <person name="Althoff F."/>
            <person name="Araki T."/>
            <person name="Arteaga-Vazquez M.A."/>
            <person name="Balasubrmanian S."/>
            <person name="Barry K."/>
            <person name="Bauer D."/>
            <person name="Boehm C.R."/>
            <person name="Briginshaw L."/>
            <person name="Caballero-Perez J."/>
            <person name="Catarino B."/>
            <person name="Chen F."/>
            <person name="Chiyoda S."/>
            <person name="Chovatia M."/>
            <person name="Davies K.M."/>
            <person name="Delmans M."/>
            <person name="Demura T."/>
            <person name="Dierschke T."/>
            <person name="Dolan L."/>
            <person name="Dorantes-Acosta A.E."/>
            <person name="Eklund D.M."/>
            <person name="Florent S.N."/>
            <person name="Flores-Sandoval E."/>
            <person name="Fujiyama A."/>
            <person name="Fukuzawa H."/>
            <person name="Galik B."/>
            <person name="Grimanelli D."/>
            <person name="Grimwood J."/>
            <person name="Grossniklaus U."/>
            <person name="Hamada T."/>
            <person name="Haseloff J."/>
            <person name="Hetherington A.J."/>
            <person name="Higo A."/>
            <person name="Hirakawa Y."/>
            <person name="Hundley H.N."/>
            <person name="Ikeda Y."/>
            <person name="Inoue K."/>
            <person name="Inoue S.I."/>
            <person name="Ishida S."/>
            <person name="Jia Q."/>
            <person name="Kakita M."/>
            <person name="Kanazawa T."/>
            <person name="Kawai Y."/>
            <person name="Kawashima T."/>
            <person name="Kennedy M."/>
            <person name="Kinose K."/>
            <person name="Kinoshita T."/>
            <person name="Kohara Y."/>
            <person name="Koide E."/>
            <person name="Komatsu K."/>
            <person name="Kopischke S."/>
            <person name="Kubo M."/>
            <person name="Kyozuka J."/>
            <person name="Lagercrantz U."/>
            <person name="Lin S.S."/>
            <person name="Lindquist E."/>
            <person name="Lipzen A.M."/>
            <person name="Lu C.W."/>
            <person name="De Luna E."/>
            <person name="Martienssen R.A."/>
            <person name="Minamino N."/>
            <person name="Mizutani M."/>
            <person name="Mizutani M."/>
            <person name="Mochizuki N."/>
            <person name="Monte I."/>
            <person name="Mosher R."/>
            <person name="Nagasaki H."/>
            <person name="Nakagami H."/>
            <person name="Naramoto S."/>
            <person name="Nishitani K."/>
            <person name="Ohtani M."/>
            <person name="Okamoto T."/>
            <person name="Okumura M."/>
            <person name="Phillips J."/>
            <person name="Pollak B."/>
            <person name="Reinders A."/>
            <person name="Rovekamp M."/>
            <person name="Sano R."/>
            <person name="Sawa S."/>
            <person name="Schmid M.W."/>
            <person name="Shirakawa M."/>
            <person name="Solano R."/>
            <person name="Spunde A."/>
            <person name="Suetsugu N."/>
            <person name="Sugano S."/>
            <person name="Sugiyama A."/>
            <person name="Sun R."/>
            <person name="Suzuki Y."/>
            <person name="Takenaka M."/>
            <person name="Takezawa D."/>
            <person name="Tomogane H."/>
            <person name="Tsuzuki M."/>
            <person name="Ueda T."/>
            <person name="Umeda M."/>
            <person name="Ward J.M."/>
            <person name="Watanabe Y."/>
            <person name="Yazaki K."/>
            <person name="Yokoyama R."/>
            <person name="Yoshitake Y."/>
            <person name="Yotsui I."/>
            <person name="Zachgo S."/>
            <person name="Schmutz J."/>
        </authorList>
    </citation>
    <scope>NUCLEOTIDE SEQUENCE [LARGE SCALE GENOMIC DNA]</scope>
    <source>
        <strain evidence="3">Tak-1</strain>
    </source>
</reference>
<dbReference type="PROSITE" id="PS60000">
    <property type="entry name" value="CHITOSANASE_46_80"/>
    <property type="match status" value="1"/>
</dbReference>
<gene>
    <name evidence="2" type="ORF">MARPO_0011s0191</name>
</gene>
<dbReference type="OrthoDB" id="76114at2759"/>
<dbReference type="InterPro" id="IPR023099">
    <property type="entry name" value="Glyco_hydro_46_N"/>
</dbReference>
<keyword evidence="3" id="KW-1185">Reference proteome</keyword>
<dbReference type="GO" id="GO:0005975">
    <property type="term" value="P:carbohydrate metabolic process"/>
    <property type="evidence" value="ECO:0007669"/>
    <property type="project" value="InterPro"/>
</dbReference>
<dbReference type="GO" id="GO:0016977">
    <property type="term" value="F:chitosanase activity"/>
    <property type="evidence" value="ECO:0007669"/>
    <property type="project" value="InterPro"/>
</dbReference>
<dbReference type="Gene3D" id="3.30.386.10">
    <property type="entry name" value="Chitosanase, subunit A, domain 2"/>
    <property type="match status" value="1"/>
</dbReference>
<evidence type="ECO:0000256" key="1">
    <source>
        <dbReference type="SAM" id="MobiDB-lite"/>
    </source>
</evidence>
<sequence>MYDTVREEYVHKDIPTGLSGDYDIVRRRNDTDHAEEHRDSQTFSDKSSGPDRRLQVMPSSNSDSVHLWASVLCTTVAVESLEHSGPHTPQFHLASRPVGSNKMAHDLSNPAKKVIAMKLVSSAENSSLDWDKQYSYIEDIGDGRGYTGGLIGFTSCTGDMLELVELYVNREPGNVLAKYLPALRAAVGSDTHRDLGDGFVRDWKKAAKKSPVFKKCQDDELDRVCFDPAVKKGRKDGLRALGQFIYYDALVMHGPGRDPKSFGGIRKSALSSQRTPSQGGDERAYLEAFLNARVVAMKAETAHKDVSRVENAQRVFLRDNNFDLATPLRWSVYGDQYAIP</sequence>
<dbReference type="Proteomes" id="UP000244005">
    <property type="component" value="Unassembled WGS sequence"/>
</dbReference>
<feature type="region of interest" description="Disordered" evidence="1">
    <location>
        <begin position="31"/>
        <end position="59"/>
    </location>
</feature>
<dbReference type="InterPro" id="IPR000400">
    <property type="entry name" value="Glyco_hydro_46"/>
</dbReference>
<proteinExistence type="predicted"/>
<name>A0A2R6XK99_MARPO</name>
<evidence type="ECO:0000313" key="2">
    <source>
        <dbReference type="EMBL" id="PTQ46534.1"/>
    </source>
</evidence>
<dbReference type="SUPFAM" id="SSF53955">
    <property type="entry name" value="Lysozyme-like"/>
    <property type="match status" value="1"/>
</dbReference>
<organism evidence="2 3">
    <name type="scientific">Marchantia polymorpha</name>
    <name type="common">Common liverwort</name>
    <name type="synonym">Marchantia aquatica</name>
    <dbReference type="NCBI Taxonomy" id="3197"/>
    <lineage>
        <taxon>Eukaryota</taxon>
        <taxon>Viridiplantae</taxon>
        <taxon>Streptophyta</taxon>
        <taxon>Embryophyta</taxon>
        <taxon>Marchantiophyta</taxon>
        <taxon>Marchantiopsida</taxon>
        <taxon>Marchantiidae</taxon>
        <taxon>Marchantiales</taxon>
        <taxon>Marchantiaceae</taxon>
        <taxon>Marchantia</taxon>
    </lineage>
</organism>
<evidence type="ECO:0000313" key="3">
    <source>
        <dbReference type="Proteomes" id="UP000244005"/>
    </source>
</evidence>
<dbReference type="Pfam" id="PF01374">
    <property type="entry name" value="Glyco_hydro_46"/>
    <property type="match status" value="1"/>
</dbReference>
<protein>
    <recommendedName>
        <fullName evidence="4">Chitosanase</fullName>
    </recommendedName>
</protein>
<dbReference type="GO" id="GO:0005576">
    <property type="term" value="C:extracellular region"/>
    <property type="evidence" value="ECO:0007669"/>
    <property type="project" value="InterPro"/>
</dbReference>
<dbReference type="InterPro" id="IPR023346">
    <property type="entry name" value="Lysozyme-like_dom_sf"/>
</dbReference>
<dbReference type="CDD" id="cd00978">
    <property type="entry name" value="chitosanase_GH46"/>
    <property type="match status" value="1"/>
</dbReference>
<dbReference type="EMBL" id="KZ772683">
    <property type="protein sequence ID" value="PTQ46534.1"/>
    <property type="molecule type" value="Genomic_DNA"/>
</dbReference>
<dbReference type="AlphaFoldDB" id="A0A2R6XK99"/>
<dbReference type="Gramene" id="Mp4g12090.1">
    <property type="protein sequence ID" value="Mp4g12090.1.cds1"/>
    <property type="gene ID" value="Mp4g12090"/>
</dbReference>